<dbReference type="OMA" id="TRDYCIL"/>
<evidence type="ECO:0000313" key="4">
    <source>
        <dbReference type="Proteomes" id="UP000241587"/>
    </source>
</evidence>
<evidence type="ECO:0000313" key="3">
    <source>
        <dbReference type="EMBL" id="QPC68076.1"/>
    </source>
</evidence>
<dbReference type="AlphaFoldDB" id="A0A2T4H4Q7"/>
<reference evidence="3" key="2">
    <citation type="submission" date="2020-11" db="EMBL/GenBank/DDBJ databases">
        <title>The chromosome-scale genome resource for two endophytic Fusarium species: F. culmorum and F. pseudograminearum.</title>
        <authorList>
            <person name="Yuan Z."/>
        </authorList>
    </citation>
    <scope>NUCLEOTIDE SEQUENCE</scope>
    <source>
        <strain evidence="3">Class2-1B</strain>
    </source>
</reference>
<accession>A0A2T4H4Q7</accession>
<dbReference type="OrthoDB" id="10272118at2759"/>
<keyword evidence="1" id="KW-0812">Transmembrane</keyword>
<keyword evidence="1" id="KW-0472">Membrane</keyword>
<feature type="transmembrane region" description="Helical" evidence="1">
    <location>
        <begin position="108"/>
        <end position="128"/>
    </location>
</feature>
<dbReference type="EMBL" id="CP064750">
    <property type="protein sequence ID" value="QPC68076.1"/>
    <property type="molecule type" value="Genomic_DNA"/>
</dbReference>
<organism evidence="2 4">
    <name type="scientific">Fusarium culmorum</name>
    <dbReference type="NCBI Taxonomy" id="5516"/>
    <lineage>
        <taxon>Eukaryota</taxon>
        <taxon>Fungi</taxon>
        <taxon>Dikarya</taxon>
        <taxon>Ascomycota</taxon>
        <taxon>Pezizomycotina</taxon>
        <taxon>Sordariomycetes</taxon>
        <taxon>Hypocreomycetidae</taxon>
        <taxon>Hypocreales</taxon>
        <taxon>Nectriaceae</taxon>
        <taxon>Fusarium</taxon>
    </lineage>
</organism>
<evidence type="ECO:0000313" key="2">
    <source>
        <dbReference type="EMBL" id="PTD10789.1"/>
    </source>
</evidence>
<protein>
    <submittedName>
        <fullName evidence="2">Uncharacterized protein</fullName>
    </submittedName>
</protein>
<evidence type="ECO:0000256" key="1">
    <source>
        <dbReference type="SAM" id="Phobius"/>
    </source>
</evidence>
<keyword evidence="1" id="KW-1133">Transmembrane helix</keyword>
<dbReference type="Proteomes" id="UP000241587">
    <property type="component" value="Unassembled WGS sequence"/>
</dbReference>
<dbReference type="Proteomes" id="UP000663297">
    <property type="component" value="Chromosome 4"/>
</dbReference>
<gene>
    <name evidence="2" type="ORF">FCULG_00011333</name>
    <name evidence="3" type="ORF">HYE67_010307</name>
</gene>
<keyword evidence="4" id="KW-1185">Reference proteome</keyword>
<reference evidence="2 4" key="1">
    <citation type="submission" date="2018-02" db="EMBL/GenBank/DDBJ databases">
        <title>Fusarium culmorum secondary metabolites in fungal-bacterial-plant interactions.</title>
        <authorList>
            <person name="Schmidt R."/>
        </authorList>
    </citation>
    <scope>NUCLEOTIDE SEQUENCE [LARGE SCALE GENOMIC DNA]</scope>
    <source>
        <strain evidence="2 4">PV</strain>
    </source>
</reference>
<sequence>MRLHPPWLRLASRLPALPCLPETRWFPAYTSRLGMTVASQVPNFRIPSSTHLNPSSLVYPLTHSTGRLPTNAITDADMHIRGIFTSFLPAPASDATAVLHTASETRDYCILFIDVVALVLLMRLIRIFTAHK</sequence>
<proteinExistence type="predicted"/>
<name>A0A2T4H4Q7_FUSCU</name>
<dbReference type="EMBL" id="PVEM01000002">
    <property type="protein sequence ID" value="PTD10789.1"/>
    <property type="molecule type" value="Genomic_DNA"/>
</dbReference>